<evidence type="ECO:0000313" key="6">
    <source>
        <dbReference type="EMBL" id="AUM74613.1"/>
    </source>
</evidence>
<keyword evidence="3" id="KW-0274">FAD</keyword>
<gene>
    <name evidence="6" type="ORF">CYR75_10270</name>
</gene>
<name>A0A2K9MG69_9RHOB</name>
<dbReference type="SUPFAM" id="SSF56425">
    <property type="entry name" value="Succinate dehydrogenase/fumarate reductase flavoprotein, catalytic domain"/>
    <property type="match status" value="1"/>
</dbReference>
<keyword evidence="4" id="KW-0560">Oxidoreductase</keyword>
<sequence length="473" mass="48126">MAILPAEGTSFEVTIPVVVIGGGATGLTAALAAHDAGAEVIVLERDAVPTGSTSLSSGLIPAVGSRQQRAAGIDDSPELFAADISRKTGGTAPHEMALQVARASGPLVDWLADSHGVALDLVTSFLYPGHSALRMHGPEGLTGAHLQQMLLAAVARADIDVVTGASVQDLYADAEGRVHGVRFRRPDGALETLGCKAVVLASCGFAGDPEMVRCHIPEIADAACCGHLSNTGDAVKWGVALGAAVADMDSYQGHGSVAHPHSIPLTWAVITQGGVLLNSAGKRFSNEMLGYSEHGARVAAQPGGTVWDVFDSRAEAVGMAFHDFREVGKLGAIKQADTIAELAAVTGMPADAVVAEFDLIAEAAASGKPDRFGRRFSPAEVLQPPYRAVRVSGALFHTQGGLVIDTQARVQRPDGSALPNLFAGGGAARGLSGTGSGGYLAGNGLLPATVFGRWAGEGAARIAADTASEAGAS</sequence>
<dbReference type="InterPro" id="IPR003953">
    <property type="entry name" value="FAD-dep_OxRdtase_2_FAD-bd"/>
</dbReference>
<dbReference type="GO" id="GO:0016491">
    <property type="term" value="F:oxidoreductase activity"/>
    <property type="evidence" value="ECO:0007669"/>
    <property type="project" value="UniProtKB-KW"/>
</dbReference>
<dbReference type="Pfam" id="PF00890">
    <property type="entry name" value="FAD_binding_2"/>
    <property type="match status" value="1"/>
</dbReference>
<dbReference type="PANTHER" id="PTHR43400:SF10">
    <property type="entry name" value="3-OXOSTEROID 1-DEHYDROGENASE"/>
    <property type="match status" value="1"/>
</dbReference>
<evidence type="ECO:0000256" key="3">
    <source>
        <dbReference type="ARBA" id="ARBA00022827"/>
    </source>
</evidence>
<dbReference type="EMBL" id="CP025583">
    <property type="protein sequence ID" value="AUM74613.1"/>
    <property type="molecule type" value="Genomic_DNA"/>
</dbReference>
<dbReference type="InterPro" id="IPR036188">
    <property type="entry name" value="FAD/NAD-bd_sf"/>
</dbReference>
<dbReference type="PRINTS" id="PR00411">
    <property type="entry name" value="PNDRDTASEI"/>
</dbReference>
<evidence type="ECO:0000259" key="5">
    <source>
        <dbReference type="Pfam" id="PF00890"/>
    </source>
</evidence>
<dbReference type="KEGG" id="paru:CYR75_10270"/>
<dbReference type="SUPFAM" id="SSF51905">
    <property type="entry name" value="FAD/NAD(P)-binding domain"/>
    <property type="match status" value="1"/>
</dbReference>
<dbReference type="InterPro" id="IPR027477">
    <property type="entry name" value="Succ_DH/fumarate_Rdtase_cat_sf"/>
</dbReference>
<dbReference type="Gene3D" id="3.90.700.10">
    <property type="entry name" value="Succinate dehydrogenase/fumarate reductase flavoprotein, catalytic domain"/>
    <property type="match status" value="1"/>
</dbReference>
<proteinExistence type="predicted"/>
<evidence type="ECO:0000256" key="2">
    <source>
        <dbReference type="ARBA" id="ARBA00022630"/>
    </source>
</evidence>
<keyword evidence="2" id="KW-0285">Flavoprotein</keyword>
<dbReference type="AlphaFoldDB" id="A0A2K9MG69"/>
<dbReference type="Gene3D" id="3.50.50.60">
    <property type="entry name" value="FAD/NAD(P)-binding domain"/>
    <property type="match status" value="1"/>
</dbReference>
<reference evidence="7" key="1">
    <citation type="submission" date="2017-12" db="EMBL/GenBank/DDBJ databases">
        <title>Genomic analysis of Paracoccus sp. CBA4604.</title>
        <authorList>
            <person name="Roh S.W."/>
            <person name="Kim J.Y."/>
            <person name="Kim J.S."/>
        </authorList>
    </citation>
    <scope>NUCLEOTIDE SEQUENCE [LARGE SCALE GENOMIC DNA]</scope>
    <source>
        <strain evidence="7">CBA4604</strain>
    </source>
</reference>
<dbReference type="GO" id="GO:0008202">
    <property type="term" value="P:steroid metabolic process"/>
    <property type="evidence" value="ECO:0007669"/>
    <property type="project" value="UniProtKB-ARBA"/>
</dbReference>
<dbReference type="Proteomes" id="UP000234882">
    <property type="component" value="Chromosome"/>
</dbReference>
<feature type="domain" description="FAD-dependent oxidoreductase 2 FAD-binding" evidence="5">
    <location>
        <begin position="17"/>
        <end position="436"/>
    </location>
</feature>
<dbReference type="RefSeq" id="WP_101499959.1">
    <property type="nucleotide sequence ID" value="NZ_CP025583.1"/>
</dbReference>
<dbReference type="PANTHER" id="PTHR43400">
    <property type="entry name" value="FUMARATE REDUCTASE"/>
    <property type="match status" value="1"/>
</dbReference>
<protein>
    <submittedName>
        <fullName evidence="6">3-ketosteroid dehydrogenase</fullName>
    </submittedName>
</protein>
<organism evidence="6 7">
    <name type="scientific">Paracoccus jeotgali</name>
    <dbReference type="NCBI Taxonomy" id="2065379"/>
    <lineage>
        <taxon>Bacteria</taxon>
        <taxon>Pseudomonadati</taxon>
        <taxon>Pseudomonadota</taxon>
        <taxon>Alphaproteobacteria</taxon>
        <taxon>Rhodobacterales</taxon>
        <taxon>Paracoccaceae</taxon>
        <taxon>Paracoccus</taxon>
    </lineage>
</organism>
<accession>A0A2K9MG69</accession>
<evidence type="ECO:0000313" key="7">
    <source>
        <dbReference type="Proteomes" id="UP000234882"/>
    </source>
</evidence>
<dbReference type="OrthoDB" id="3178130at2"/>
<comment type="cofactor">
    <cofactor evidence="1">
        <name>FAD</name>
        <dbReference type="ChEBI" id="CHEBI:57692"/>
    </cofactor>
</comment>
<evidence type="ECO:0000256" key="1">
    <source>
        <dbReference type="ARBA" id="ARBA00001974"/>
    </source>
</evidence>
<keyword evidence="7" id="KW-1185">Reference proteome</keyword>
<dbReference type="InterPro" id="IPR050315">
    <property type="entry name" value="FAD-oxidoreductase_2"/>
</dbReference>
<evidence type="ECO:0000256" key="4">
    <source>
        <dbReference type="ARBA" id="ARBA00023002"/>
    </source>
</evidence>